<organism evidence="1">
    <name type="scientific">marine sediment metagenome</name>
    <dbReference type="NCBI Taxonomy" id="412755"/>
    <lineage>
        <taxon>unclassified sequences</taxon>
        <taxon>metagenomes</taxon>
        <taxon>ecological metagenomes</taxon>
    </lineage>
</organism>
<proteinExistence type="predicted"/>
<name>A0A0F9HDR5_9ZZZZ</name>
<evidence type="ECO:0000313" key="1">
    <source>
        <dbReference type="EMBL" id="KKL79825.1"/>
    </source>
</evidence>
<sequence>YVLPGLRTVRPLMARAGLEDKETLSIPDAINGADPNWLKRVIGEKPTSTITQPLHFAIERRLEVDDEKSWVEAWAAMTGIKAKQKLGSLALAELFYREQLLRQFT</sequence>
<feature type="non-terminal residue" evidence="1">
    <location>
        <position position="1"/>
    </location>
</feature>
<dbReference type="EMBL" id="LAZR01023053">
    <property type="protein sequence ID" value="KKL79825.1"/>
    <property type="molecule type" value="Genomic_DNA"/>
</dbReference>
<gene>
    <name evidence="1" type="ORF">LCGC14_2010960</name>
</gene>
<reference evidence="1" key="1">
    <citation type="journal article" date="2015" name="Nature">
        <title>Complex archaea that bridge the gap between prokaryotes and eukaryotes.</title>
        <authorList>
            <person name="Spang A."/>
            <person name="Saw J.H."/>
            <person name="Jorgensen S.L."/>
            <person name="Zaremba-Niedzwiedzka K."/>
            <person name="Martijn J."/>
            <person name="Lind A.E."/>
            <person name="van Eijk R."/>
            <person name="Schleper C."/>
            <person name="Guy L."/>
            <person name="Ettema T.J."/>
        </authorList>
    </citation>
    <scope>NUCLEOTIDE SEQUENCE</scope>
</reference>
<accession>A0A0F9HDR5</accession>
<protein>
    <submittedName>
        <fullName evidence="1">Uncharacterized protein</fullName>
    </submittedName>
</protein>
<comment type="caution">
    <text evidence="1">The sequence shown here is derived from an EMBL/GenBank/DDBJ whole genome shotgun (WGS) entry which is preliminary data.</text>
</comment>
<dbReference type="AlphaFoldDB" id="A0A0F9HDR5"/>